<dbReference type="AlphaFoldDB" id="A0A9N7W1H8"/>
<feature type="compositionally biased region" description="Polar residues" evidence="1">
    <location>
        <begin position="61"/>
        <end position="72"/>
    </location>
</feature>
<reference evidence="2" key="1">
    <citation type="submission" date="2020-03" db="EMBL/GenBank/DDBJ databases">
        <authorList>
            <person name="Weist P."/>
        </authorList>
    </citation>
    <scope>NUCLEOTIDE SEQUENCE</scope>
</reference>
<protein>
    <submittedName>
        <fullName evidence="2">Uncharacterized protein</fullName>
    </submittedName>
</protein>
<evidence type="ECO:0000313" key="2">
    <source>
        <dbReference type="EMBL" id="CAB1459485.1"/>
    </source>
</evidence>
<feature type="compositionally biased region" description="Low complexity" evidence="1">
    <location>
        <begin position="51"/>
        <end position="60"/>
    </location>
</feature>
<sequence length="108" mass="11908">MNPTFHRLQDHRSRGPVHLRQGKPLEPSSFHLQPVSGSDLNSSALRHEAAAQEAADSDSSTNQTAFWRNVQNDEGGGAGGGSHMVLFTAHQESLESRFFHIDHFVFSV</sequence>
<organism evidence="2 3">
    <name type="scientific">Pleuronectes platessa</name>
    <name type="common">European plaice</name>
    <dbReference type="NCBI Taxonomy" id="8262"/>
    <lineage>
        <taxon>Eukaryota</taxon>
        <taxon>Metazoa</taxon>
        <taxon>Chordata</taxon>
        <taxon>Craniata</taxon>
        <taxon>Vertebrata</taxon>
        <taxon>Euteleostomi</taxon>
        <taxon>Actinopterygii</taxon>
        <taxon>Neopterygii</taxon>
        <taxon>Teleostei</taxon>
        <taxon>Neoteleostei</taxon>
        <taxon>Acanthomorphata</taxon>
        <taxon>Carangaria</taxon>
        <taxon>Pleuronectiformes</taxon>
        <taxon>Pleuronectoidei</taxon>
        <taxon>Pleuronectidae</taxon>
        <taxon>Pleuronectes</taxon>
    </lineage>
</organism>
<dbReference type="Proteomes" id="UP001153269">
    <property type="component" value="Unassembled WGS sequence"/>
</dbReference>
<keyword evidence="3" id="KW-1185">Reference proteome</keyword>
<feature type="region of interest" description="Disordered" evidence="1">
    <location>
        <begin position="1"/>
        <end position="80"/>
    </location>
</feature>
<name>A0A9N7W1H8_PLEPL</name>
<gene>
    <name evidence="2" type="ORF">PLEPLA_LOCUS47322</name>
</gene>
<dbReference type="EMBL" id="CADEAL010004435">
    <property type="protein sequence ID" value="CAB1459485.1"/>
    <property type="molecule type" value="Genomic_DNA"/>
</dbReference>
<evidence type="ECO:0000256" key="1">
    <source>
        <dbReference type="SAM" id="MobiDB-lite"/>
    </source>
</evidence>
<accession>A0A9N7W1H8</accession>
<proteinExistence type="predicted"/>
<comment type="caution">
    <text evidence="2">The sequence shown here is derived from an EMBL/GenBank/DDBJ whole genome shotgun (WGS) entry which is preliminary data.</text>
</comment>
<evidence type="ECO:0000313" key="3">
    <source>
        <dbReference type="Proteomes" id="UP001153269"/>
    </source>
</evidence>
<feature type="compositionally biased region" description="Polar residues" evidence="1">
    <location>
        <begin position="35"/>
        <end position="44"/>
    </location>
</feature>